<feature type="region of interest" description="Disordered" evidence="12">
    <location>
        <begin position="1242"/>
        <end position="1275"/>
    </location>
</feature>
<evidence type="ECO:0000256" key="7">
    <source>
        <dbReference type="ARBA" id="ARBA00022853"/>
    </source>
</evidence>
<dbReference type="GO" id="GO:0035098">
    <property type="term" value="C:ESC/E(Z) complex"/>
    <property type="evidence" value="ECO:0007669"/>
    <property type="project" value="TreeGrafter"/>
</dbReference>
<dbReference type="Proteomes" id="UP000594454">
    <property type="component" value="Chromosome 4"/>
</dbReference>
<dbReference type="Gene3D" id="3.30.160.60">
    <property type="entry name" value="Classic Zinc Finger"/>
    <property type="match status" value="1"/>
</dbReference>
<evidence type="ECO:0000256" key="5">
    <source>
        <dbReference type="ARBA" id="ARBA00022771"/>
    </source>
</evidence>
<evidence type="ECO:0000256" key="2">
    <source>
        <dbReference type="ARBA" id="ARBA00022491"/>
    </source>
</evidence>
<evidence type="ECO:0000313" key="14">
    <source>
        <dbReference type="EMBL" id="CAD7088151.1"/>
    </source>
</evidence>
<keyword evidence="2" id="KW-0678">Repressor</keyword>
<dbReference type="InterPro" id="IPR013087">
    <property type="entry name" value="Znf_C2H2_type"/>
</dbReference>
<accession>A0A7R8UX38</accession>
<feature type="domain" description="C2H2-type" evidence="13">
    <location>
        <begin position="1058"/>
        <end position="1080"/>
    </location>
</feature>
<protein>
    <recommendedName>
        <fullName evidence="13">C2H2-type domain-containing protein</fullName>
    </recommendedName>
</protein>
<feature type="region of interest" description="Disordered" evidence="12">
    <location>
        <begin position="40"/>
        <end position="149"/>
    </location>
</feature>
<evidence type="ECO:0000256" key="11">
    <source>
        <dbReference type="ARBA" id="ARBA00037930"/>
    </source>
</evidence>
<keyword evidence="6" id="KW-0862">Zinc</keyword>
<keyword evidence="9" id="KW-0804">Transcription</keyword>
<name>A0A7R8UX38_HERIL</name>
<dbReference type="InParanoid" id="A0A7R8UX38"/>
<feature type="compositionally biased region" description="Basic and acidic residues" evidence="12">
    <location>
        <begin position="48"/>
        <end position="61"/>
    </location>
</feature>
<feature type="region of interest" description="Disordered" evidence="12">
    <location>
        <begin position="848"/>
        <end position="880"/>
    </location>
</feature>
<proteinExistence type="inferred from homology"/>
<feature type="region of interest" description="Disordered" evidence="12">
    <location>
        <begin position="365"/>
        <end position="438"/>
    </location>
</feature>
<keyword evidence="4" id="KW-0677">Repeat</keyword>
<feature type="region of interest" description="Disordered" evidence="12">
    <location>
        <begin position="289"/>
        <end position="328"/>
    </location>
</feature>
<sequence length="1275" mass="135978">MADGLCSESDRKQFVATLINENVLSGSEKSGKCVNSLLQSRVQSASGESDRAETVKTRVSREQQNMTATGQQQQQSKKLLDAKSLKNKSALTMSSVGSQGMTEPQGGAGTAASSAGPAAAAVTAAAGGSEGVGVAVAGKPNNAPRALESEKIVPQKVKSVALQTTIGAGAANGPKLQQKKDSKSASAANVDMAVANCASEPGQQKQQQQQGQDTDDGPSAKKKRCSDRYDSSESSDSGVATLSCTDSSTASSDASDPGSPYSPVSLGEDANQSSTKANMPPQILSITQQNHRVHHSHQPHHQMTATPHQTTTHRQQPQMQHQTTTTVQHQWPWNVSSNCSTISNHNNNSSTNNNNIIANASNKCSNNSSVNSVLSGNSNANAKSKRISTVNPSDINGTAKKVRTSAASADRIQPQSGLTAAASKRLKAQQEDSPSQTKITGYFKSQMKPLKTPLKSDLGTLVARVATIDAQAVVTAGNQGALDKYLNAPANKTLSPTPQVGLKDEKDHPISQRKSVAIKKDFIDLPPLTQTMPPSLKKLERKPAKVAQVAPISRKTVIAQQLKSPKKHIAIAPRTTEMNQSQSQKPPTTNAFQIDQTKISQPTVLLTAIRIPPQTPTQTQQQLNTSGAVSQQVSTKAPPLTPTKMGSMLQIPVVPNLVQIPNLLTTTNGANLVVNNGQLARMGNGGQYFLNGTVLKLQQIPNGHSTNLSTTNGVLTMDSSALQGNILLKSPAAISQTIPTVTSSSPQKTSTLAIPQPIVTQPSVNGNGCHQAFITTTNQRIPTQSVLMATSSGWYVLNQPTADPISNNIPHQPTITTAMVCKSTRAAVTSLTNTICPPVPPLVTLASKLETTPTPGPKILTSATPTTTPPSADLKSKTPSHIDVIEPDKPLTVECPPLDPPLDDCGPTVILNHAKLESPKIVPSLTKSLSSPAIIAADKIGDVDIPTPSTTPKCAISPILSQPKTIRFPVPSGCEAGYRFGPKGIRRPDGVCYWDKCSEKYDTNSKLLDHLQTQHVNTQSGPFSCLWSGCKVRGRESCSRRWLERHVLSHGGTKPFKCIVDGCGLRLGSQLALQKHVNGHFNATENKDNPSKRASDPPVPKQLRKNGKKLRYRRQPFSARMFDFFDTGIMEGLQHRLLVTGSLATGSKGSITFQGRTMARRTNSSGITELYVKWSPSEIMPDEWVPESKGALSKTITIQSMQYQERLALQKYLHITSHKSDTSIKTVSRIFPSAASNLSSLLGSSEGNNVTTTTTASCGRKQSRKPPKRNQLQPS</sequence>
<dbReference type="GO" id="GO:0008270">
    <property type="term" value="F:zinc ion binding"/>
    <property type="evidence" value="ECO:0007669"/>
    <property type="project" value="UniProtKB-KW"/>
</dbReference>
<evidence type="ECO:0000256" key="9">
    <source>
        <dbReference type="ARBA" id="ARBA00023163"/>
    </source>
</evidence>
<feature type="compositionally biased region" description="Low complexity" evidence="12">
    <location>
        <begin position="301"/>
        <end position="328"/>
    </location>
</feature>
<evidence type="ECO:0000256" key="4">
    <source>
        <dbReference type="ARBA" id="ARBA00022737"/>
    </source>
</evidence>
<keyword evidence="7" id="KW-0156">Chromatin regulator</keyword>
<gene>
    <name evidence="14" type="ORF">HERILL_LOCUS10802</name>
</gene>
<feature type="region of interest" description="Disordered" evidence="12">
    <location>
        <begin position="615"/>
        <end position="641"/>
    </location>
</feature>
<evidence type="ECO:0000256" key="3">
    <source>
        <dbReference type="ARBA" id="ARBA00022723"/>
    </source>
</evidence>
<comment type="subcellular location">
    <subcellularLocation>
        <location evidence="1">Nucleus</location>
    </subcellularLocation>
</comment>
<feature type="region of interest" description="Disordered" evidence="12">
    <location>
        <begin position="167"/>
        <end position="277"/>
    </location>
</feature>
<feature type="compositionally biased region" description="Low complexity" evidence="12">
    <location>
        <begin position="202"/>
        <end position="212"/>
    </location>
</feature>
<dbReference type="InterPro" id="IPR052130">
    <property type="entry name" value="AEBP2/jing_C2H2-ZnF"/>
</dbReference>
<dbReference type="Pfam" id="PF26014">
    <property type="entry name" value="SH3_AEBP2_C"/>
    <property type="match status" value="1"/>
</dbReference>
<comment type="similarity">
    <text evidence="11">Belongs to the AEBP2/jing C2H2-type zinc-finger family.</text>
</comment>
<dbReference type="AlphaFoldDB" id="A0A7R8UX38"/>
<feature type="region of interest" description="Disordered" evidence="12">
    <location>
        <begin position="1081"/>
        <end position="1109"/>
    </location>
</feature>
<feature type="compositionally biased region" description="Low complexity" evidence="12">
    <location>
        <begin position="110"/>
        <end position="138"/>
    </location>
</feature>
<keyword evidence="15" id="KW-1185">Reference proteome</keyword>
<evidence type="ECO:0000259" key="13">
    <source>
        <dbReference type="PROSITE" id="PS00028"/>
    </source>
</evidence>
<dbReference type="PANTHER" id="PTHR46541:SF1">
    <property type="entry name" value="ZINC FINGER PROTEIN AEBP2"/>
    <property type="match status" value="1"/>
</dbReference>
<feature type="compositionally biased region" description="Low complexity" evidence="12">
    <location>
        <begin position="232"/>
        <end position="263"/>
    </location>
</feature>
<feature type="compositionally biased region" description="Basic and acidic residues" evidence="12">
    <location>
        <begin position="1085"/>
        <end position="1095"/>
    </location>
</feature>
<dbReference type="EMBL" id="LR899012">
    <property type="protein sequence ID" value="CAD7088151.1"/>
    <property type="molecule type" value="Genomic_DNA"/>
</dbReference>
<evidence type="ECO:0000256" key="8">
    <source>
        <dbReference type="ARBA" id="ARBA00023015"/>
    </source>
</evidence>
<feature type="compositionally biased region" description="Basic residues" evidence="12">
    <location>
        <begin position="291"/>
        <end position="300"/>
    </location>
</feature>
<dbReference type="InterPro" id="IPR036236">
    <property type="entry name" value="Znf_C2H2_sf"/>
</dbReference>
<reference evidence="14 15" key="1">
    <citation type="submission" date="2020-11" db="EMBL/GenBank/DDBJ databases">
        <authorList>
            <person name="Wallbank WR R."/>
            <person name="Pardo Diaz C."/>
            <person name="Kozak K."/>
            <person name="Martin S."/>
            <person name="Jiggins C."/>
            <person name="Moest M."/>
            <person name="Warren A I."/>
            <person name="Generalovic N T."/>
            <person name="Byers J.R.P. K."/>
            <person name="Montejo-Kovacevich G."/>
            <person name="Yen C E."/>
        </authorList>
    </citation>
    <scope>NUCLEOTIDE SEQUENCE [LARGE SCALE GENOMIC DNA]</scope>
</reference>
<dbReference type="FunCoup" id="A0A7R8UX38">
    <property type="interactions" value="242"/>
</dbReference>
<keyword evidence="3" id="KW-0479">Metal-binding</keyword>
<dbReference type="OrthoDB" id="9984614at2759"/>
<dbReference type="SUPFAM" id="SSF57667">
    <property type="entry name" value="beta-beta-alpha zinc fingers"/>
    <property type="match status" value="2"/>
</dbReference>
<dbReference type="GO" id="GO:0006325">
    <property type="term" value="P:chromatin organization"/>
    <property type="evidence" value="ECO:0007669"/>
    <property type="project" value="UniProtKB-KW"/>
</dbReference>
<feature type="compositionally biased region" description="Low complexity" evidence="12">
    <location>
        <begin position="365"/>
        <end position="381"/>
    </location>
</feature>
<dbReference type="OMA" id="DIKYASC"/>
<keyword evidence="5" id="KW-0863">Zinc-finger</keyword>
<dbReference type="PROSITE" id="PS00028">
    <property type="entry name" value="ZINC_FINGER_C2H2_1"/>
    <property type="match status" value="2"/>
</dbReference>
<dbReference type="GO" id="GO:0006357">
    <property type="term" value="P:regulation of transcription by RNA polymerase II"/>
    <property type="evidence" value="ECO:0007669"/>
    <property type="project" value="TreeGrafter"/>
</dbReference>
<feature type="compositionally biased region" description="Polar residues" evidence="12">
    <location>
        <begin position="623"/>
        <end position="635"/>
    </location>
</feature>
<dbReference type="InterPro" id="IPR059034">
    <property type="entry name" value="SH3_AEBP2_C"/>
</dbReference>
<evidence type="ECO:0000256" key="1">
    <source>
        <dbReference type="ARBA" id="ARBA00004123"/>
    </source>
</evidence>
<dbReference type="SMART" id="SM00355">
    <property type="entry name" value="ZnF_C2H2"/>
    <property type="match status" value="3"/>
</dbReference>
<keyword evidence="8" id="KW-0805">Transcription regulation</keyword>
<keyword evidence="10" id="KW-0539">Nucleus</keyword>
<feature type="domain" description="C2H2-type" evidence="13">
    <location>
        <begin position="992"/>
        <end position="1015"/>
    </location>
</feature>
<organism evidence="14 15">
    <name type="scientific">Hermetia illucens</name>
    <name type="common">Black soldier fly</name>
    <dbReference type="NCBI Taxonomy" id="343691"/>
    <lineage>
        <taxon>Eukaryota</taxon>
        <taxon>Metazoa</taxon>
        <taxon>Ecdysozoa</taxon>
        <taxon>Arthropoda</taxon>
        <taxon>Hexapoda</taxon>
        <taxon>Insecta</taxon>
        <taxon>Pterygota</taxon>
        <taxon>Neoptera</taxon>
        <taxon>Endopterygota</taxon>
        <taxon>Diptera</taxon>
        <taxon>Brachycera</taxon>
        <taxon>Stratiomyomorpha</taxon>
        <taxon>Stratiomyidae</taxon>
        <taxon>Hermetiinae</taxon>
        <taxon>Hermetia</taxon>
    </lineage>
</organism>
<evidence type="ECO:0000256" key="6">
    <source>
        <dbReference type="ARBA" id="ARBA00022833"/>
    </source>
</evidence>
<dbReference type="PANTHER" id="PTHR46541">
    <property type="entry name" value="ZINC FINGER PROTEIN AEBP2"/>
    <property type="match status" value="1"/>
</dbReference>
<feature type="compositionally biased region" description="Low complexity" evidence="12">
    <location>
        <begin position="861"/>
        <end position="872"/>
    </location>
</feature>
<feature type="compositionally biased region" description="Polar residues" evidence="12">
    <location>
        <begin position="92"/>
        <end position="102"/>
    </location>
</feature>
<feature type="compositionally biased region" description="Polar residues" evidence="12">
    <location>
        <begin position="387"/>
        <end position="396"/>
    </location>
</feature>
<evidence type="ECO:0000313" key="15">
    <source>
        <dbReference type="Proteomes" id="UP000594454"/>
    </source>
</evidence>
<evidence type="ECO:0000256" key="12">
    <source>
        <dbReference type="SAM" id="MobiDB-lite"/>
    </source>
</evidence>
<evidence type="ECO:0000256" key="10">
    <source>
        <dbReference type="ARBA" id="ARBA00023242"/>
    </source>
</evidence>